<dbReference type="EMBL" id="ARPM03000106">
    <property type="protein sequence ID" value="ETZ05160.1"/>
    <property type="molecule type" value="Genomic_DNA"/>
</dbReference>
<keyword evidence="1" id="KW-0175">Coiled coil</keyword>
<name>A0A061JGI6_9PROT</name>
<feature type="coiled-coil region" evidence="1">
    <location>
        <begin position="20"/>
        <end position="201"/>
    </location>
</feature>
<keyword evidence="4" id="KW-1185">Reference proteome</keyword>
<protein>
    <recommendedName>
        <fullName evidence="5">Chromosome partition protein Smc</fullName>
    </recommendedName>
</protein>
<dbReference type="RefSeq" id="WP_006297695.1">
    <property type="nucleotide sequence ID" value="NZ_ARPM03000106.1"/>
</dbReference>
<evidence type="ECO:0000313" key="3">
    <source>
        <dbReference type="EMBL" id="ETZ05160.1"/>
    </source>
</evidence>
<feature type="region of interest" description="Disordered" evidence="2">
    <location>
        <begin position="279"/>
        <end position="300"/>
    </location>
</feature>
<evidence type="ECO:0000256" key="2">
    <source>
        <dbReference type="SAM" id="MobiDB-lite"/>
    </source>
</evidence>
<proteinExistence type="predicted"/>
<feature type="compositionally biased region" description="Basic and acidic residues" evidence="2">
    <location>
        <begin position="279"/>
        <end position="289"/>
    </location>
</feature>
<feature type="compositionally biased region" description="Polar residues" evidence="2">
    <location>
        <begin position="290"/>
        <end position="299"/>
    </location>
</feature>
<gene>
    <name evidence="3" type="ORF">K737_300414</name>
</gene>
<dbReference type="AlphaFoldDB" id="A0A061JGI6"/>
<evidence type="ECO:0008006" key="5">
    <source>
        <dbReference type="Google" id="ProtNLM"/>
    </source>
</evidence>
<evidence type="ECO:0000256" key="1">
    <source>
        <dbReference type="SAM" id="Coils"/>
    </source>
</evidence>
<organism evidence="3 4">
    <name type="scientific">Holospora undulata HU1</name>
    <dbReference type="NCBI Taxonomy" id="1321371"/>
    <lineage>
        <taxon>Bacteria</taxon>
        <taxon>Pseudomonadati</taxon>
        <taxon>Pseudomonadota</taxon>
        <taxon>Alphaproteobacteria</taxon>
        <taxon>Holosporales</taxon>
        <taxon>Holosporaceae</taxon>
        <taxon>Holospora</taxon>
    </lineage>
</organism>
<sequence length="329" mass="38559">MKNIKYLILLLLAFPVNTLFAEGEEIIQMLEQKIKTLEDQATLAEESRITSEEKQRKLDEELAGALETNKNYIQLLNDSQNANTELEEMQQVLEEEVAKIQLKLEHSEKDNTENRLEVEKLERYVNDLEILKKHAESTIDKLEKEKKENEIVIENLEKKRTQSEKDYTESQKKITDTSTELDELKKEYALLKQSMRTKIEDMNKLIDHNVKIQNDQNKKSNDYLDTAIQKVEELNKAAAATQSVFAQDLELKKNTNAERKRRIEELKIRNKQYEEAREKSKKIFEERNTDQSSTDSQLSCMDMKQKITDLRANLESLQAQLSKTQCQEQ</sequence>
<comment type="caution">
    <text evidence="3">The sequence shown here is derived from an EMBL/GenBank/DDBJ whole genome shotgun (WGS) entry which is preliminary data.</text>
</comment>
<accession>A0A061JGI6</accession>
<dbReference type="Proteomes" id="UP000026922">
    <property type="component" value="Unassembled WGS sequence"/>
</dbReference>
<reference evidence="3 4" key="1">
    <citation type="journal article" date="2013" name="Genome Announc.">
        <title>Draft Genome Sequence of Holospora undulata Strain HU1, a Micronucleus-Specific Symbiont of the Ciliate Paramecium caudatum.</title>
        <authorList>
            <person name="Dohra H."/>
            <person name="Suzuki H."/>
            <person name="Suzuki T."/>
            <person name="Tanaka K."/>
            <person name="Fujishima M."/>
        </authorList>
    </citation>
    <scope>NUCLEOTIDE SEQUENCE [LARGE SCALE GENOMIC DNA]</scope>
    <source>
        <strain evidence="3 4">HU1</strain>
    </source>
</reference>
<evidence type="ECO:0000313" key="4">
    <source>
        <dbReference type="Proteomes" id="UP000026922"/>
    </source>
</evidence>